<keyword evidence="2" id="KW-1015">Disulfide bond</keyword>
<sequence>MEIKIYGSGCKKCVKLAKNAQQAASELGVKAEIIKVEAIEEIAAAGIMSTPALAVNDQLKVKGRVASPAEIKEFLSEA</sequence>
<dbReference type="SUPFAM" id="SSF52833">
    <property type="entry name" value="Thioredoxin-like"/>
    <property type="match status" value="1"/>
</dbReference>
<keyword evidence="2" id="KW-0676">Redox-active center</keyword>
<dbReference type="Proteomes" id="UP000199006">
    <property type="component" value="Unassembled WGS sequence"/>
</dbReference>
<dbReference type="Gene3D" id="3.40.30.10">
    <property type="entry name" value="Glutaredoxin"/>
    <property type="match status" value="1"/>
</dbReference>
<name>A0A1I4G1Q4_9FIRM</name>
<feature type="disulfide bond" description="Redox-active" evidence="2">
    <location>
        <begin position="10"/>
        <end position="13"/>
    </location>
</feature>
<feature type="domain" description="Thioredoxin-like fold" evidence="3">
    <location>
        <begin position="1"/>
        <end position="75"/>
    </location>
</feature>
<dbReference type="STRING" id="29563.SAMN02983006_00591"/>
<evidence type="ECO:0000256" key="1">
    <source>
        <dbReference type="PIRSR" id="PIRSR037031-50"/>
    </source>
</evidence>
<reference evidence="4 5" key="1">
    <citation type="submission" date="2016-10" db="EMBL/GenBank/DDBJ databases">
        <authorList>
            <person name="de Groot N.N."/>
        </authorList>
    </citation>
    <scope>NUCLEOTIDE SEQUENCE [LARGE SCALE GENOMIC DNA]</scope>
    <source>
        <strain evidence="4 5">ATCC 51327</strain>
    </source>
</reference>
<evidence type="ECO:0000313" key="4">
    <source>
        <dbReference type="EMBL" id="SFL23643.1"/>
    </source>
</evidence>
<accession>A0A1I4G1Q4</accession>
<keyword evidence="5" id="KW-1185">Reference proteome</keyword>
<dbReference type="PIRSF" id="PIRSF037031">
    <property type="entry name" value="Redox_disulphide_2"/>
    <property type="match status" value="1"/>
</dbReference>
<dbReference type="OrthoDB" id="9800630at2"/>
<evidence type="ECO:0000256" key="2">
    <source>
        <dbReference type="PIRSR" id="PIRSR037031-51"/>
    </source>
</evidence>
<dbReference type="InterPro" id="IPR012336">
    <property type="entry name" value="Thioredoxin-like_fold"/>
</dbReference>
<dbReference type="InterPro" id="IPR036249">
    <property type="entry name" value="Thioredoxin-like_sf"/>
</dbReference>
<dbReference type="EMBL" id="FOTI01000004">
    <property type="protein sequence ID" value="SFL23643.1"/>
    <property type="molecule type" value="Genomic_DNA"/>
</dbReference>
<evidence type="ECO:0000313" key="5">
    <source>
        <dbReference type="Proteomes" id="UP000199006"/>
    </source>
</evidence>
<feature type="active site" description="Nucleophile" evidence="1">
    <location>
        <position position="10"/>
    </location>
</feature>
<organism evidence="4 5">
    <name type="scientific">Halanaerobium salsuginis</name>
    <dbReference type="NCBI Taxonomy" id="29563"/>
    <lineage>
        <taxon>Bacteria</taxon>
        <taxon>Bacillati</taxon>
        <taxon>Bacillota</taxon>
        <taxon>Clostridia</taxon>
        <taxon>Halanaerobiales</taxon>
        <taxon>Halanaerobiaceae</taxon>
        <taxon>Halanaerobium</taxon>
    </lineage>
</organism>
<dbReference type="RefSeq" id="WP_089859431.1">
    <property type="nucleotide sequence ID" value="NZ_FOTI01000004.1"/>
</dbReference>
<evidence type="ECO:0000259" key="3">
    <source>
        <dbReference type="Pfam" id="PF13192"/>
    </source>
</evidence>
<dbReference type="PANTHER" id="PTHR36450">
    <property type="entry name" value="THIOREDOXIN"/>
    <property type="match status" value="1"/>
</dbReference>
<protein>
    <submittedName>
        <fullName evidence="4">Small redox-active disulfide protein 2</fullName>
    </submittedName>
</protein>
<dbReference type="AlphaFoldDB" id="A0A1I4G1Q4"/>
<dbReference type="PANTHER" id="PTHR36450:SF1">
    <property type="entry name" value="THIOREDOXIN"/>
    <property type="match status" value="1"/>
</dbReference>
<proteinExistence type="predicted"/>
<dbReference type="Pfam" id="PF13192">
    <property type="entry name" value="Thioredoxin_3"/>
    <property type="match status" value="1"/>
</dbReference>
<dbReference type="NCBIfam" id="TIGR00412">
    <property type="entry name" value="redox_disulf_2"/>
    <property type="match status" value="1"/>
</dbReference>
<dbReference type="InterPro" id="IPR005243">
    <property type="entry name" value="THIRX-like_proc"/>
</dbReference>
<gene>
    <name evidence="4" type="ORF">SAMN02983006_00591</name>
</gene>
<feature type="active site" description="Nucleophile" evidence="1">
    <location>
        <position position="13"/>
    </location>
</feature>